<feature type="chain" id="PRO_5003259969" description="Beta-galactosidase" evidence="10">
    <location>
        <begin position="24"/>
        <end position="955"/>
    </location>
</feature>
<evidence type="ECO:0000256" key="5">
    <source>
        <dbReference type="ARBA" id="ARBA00012756"/>
    </source>
</evidence>
<keyword evidence="8 9" id="KW-0326">Glycosidase</keyword>
<evidence type="ECO:0000259" key="13">
    <source>
        <dbReference type="Pfam" id="PF02837"/>
    </source>
</evidence>
<evidence type="ECO:0000313" key="14">
    <source>
        <dbReference type="EMBL" id="ADY54242.1"/>
    </source>
</evidence>
<dbReference type="KEGG" id="psn:Pedsa_3713"/>
<organism evidence="14 15">
    <name type="scientific">Pseudopedobacter saltans (strain ATCC 51119 / DSM 12145 / JCM 21818 / CCUG 39354 / LMG 10337 / NBRC 100064 / NCIMB 13643)</name>
    <name type="common">Pedobacter saltans</name>
    <dbReference type="NCBI Taxonomy" id="762903"/>
    <lineage>
        <taxon>Bacteria</taxon>
        <taxon>Pseudomonadati</taxon>
        <taxon>Bacteroidota</taxon>
        <taxon>Sphingobacteriia</taxon>
        <taxon>Sphingobacteriales</taxon>
        <taxon>Sphingobacteriaceae</taxon>
        <taxon>Pseudopedobacter</taxon>
    </lineage>
</organism>
<keyword evidence="6 9" id="KW-0378">Hydrolase</keyword>
<dbReference type="AlphaFoldDB" id="F0S5R8"/>
<keyword evidence="15" id="KW-1185">Reference proteome</keyword>
<sequence>MLNKFLKLSAVFLCVIITQSSYTQSVKKEIQYLSGKDNENTVEWDFWVTGGRKAGKWFKIPVPSHWEQHGFGTYNYGRDYVTYGKNFRFADEKGLYKHRFTVPGEWKNKKVNLVFEGSMTDTEVKINRQLVGPIHQGSFYRFKYDISDKLKFGQENKIEITVSKMSADNSVNNAERLADYWIFGGIFRPVYLEAVPKENISWTAIDAKADGTFKMNVYMEGIHDITDAVAEIVNDKGQVIQSIKGKVKAQDTLIQLQGNVKSPKLWSAEYPNLYTVRTSLKKNQEVIYQTQEKFGFRTVEVRQGDGIYVNGAKIKFKGVNRHVWWPKTGRAVNARIDLEDVKLIKGMNMNAVRCSHYPPDKTFLQYCDSLGLYVLDELAGWQKAYNTKVGKILVREMVQRDANHPSIILWSNGNEGGHNFDLLPEYPKYDLSNRTVIHAHHRPGNAINGIDCNHYEDYYSTQNILKGPNIYLTTEFLHAQDDGGAAAGLEDIWELHWNAKLGAGGFIWALVDEGIERTDFNNRLDVNGVNAPDGIVGPYREKEGSYFAIKEIFSPVKMLTKTIDASFKGELQIENRYHFTNLKDCRFTWQLINFNKPNANESGYTISEQGNMSSPDIKPLAKGSLKLNLPVNWKNNDALAVIAVGPSGVGIYRWTFRVKSHQEIVNEILPIKTKTKVTATETDSLVTLKGNGISVTFNKKTGMLADLANDYSAKLSFRDGPVLVRGKANFTGLKVYEQGDNYVVESSYSGNMSSVKWTMTPEGWLKMDYAYNLNGDYPFTGISFNYPENYVLGAKWLGNGPYRVWKNRPQGVTLNTWENMYNNTQTGSFPWIYPEFKGYFSDISWIEFNTVQGKFLVATPEKGMYLRLFDFYGISGPKFYPELPTGNLSFLDNIPPIGTKLAMGINNRAQVNGPMGEPNPINGEVKRTLYFYFGIPKSEKENTQFMMPKENILTD</sequence>
<dbReference type="RefSeq" id="WP_013634723.1">
    <property type="nucleotide sequence ID" value="NC_015177.1"/>
</dbReference>
<dbReference type="InterPro" id="IPR011013">
    <property type="entry name" value="Gal_mutarotase_sf_dom"/>
</dbReference>
<dbReference type="Pfam" id="PF02836">
    <property type="entry name" value="Glyco_hydro_2_C"/>
    <property type="match status" value="1"/>
</dbReference>
<evidence type="ECO:0000256" key="10">
    <source>
        <dbReference type="SAM" id="SignalP"/>
    </source>
</evidence>
<keyword evidence="7" id="KW-0106">Calcium</keyword>
<evidence type="ECO:0000256" key="9">
    <source>
        <dbReference type="RuleBase" id="RU361154"/>
    </source>
</evidence>
<reference evidence="15" key="2">
    <citation type="submission" date="2011-02" db="EMBL/GenBank/DDBJ databases">
        <title>The complete genome of Pedobacter saltans DSM 12145.</title>
        <authorList>
            <consortium name="US DOE Joint Genome Institute (JGI-PGF)"/>
            <person name="Lucas S."/>
            <person name="Copeland A."/>
            <person name="Lapidus A."/>
            <person name="Bruce D."/>
            <person name="Goodwin L."/>
            <person name="Pitluck S."/>
            <person name="Kyrpides N."/>
            <person name="Mavromatis K."/>
            <person name="Pagani I."/>
            <person name="Ivanova N."/>
            <person name="Ovchinnikova G."/>
            <person name="Lu M."/>
            <person name="Detter J.C."/>
            <person name="Han C."/>
            <person name="Land M."/>
            <person name="Hauser L."/>
            <person name="Markowitz V."/>
            <person name="Cheng J.-F."/>
            <person name="Hugenholtz P."/>
            <person name="Woyke T."/>
            <person name="Wu D."/>
            <person name="Tindall B."/>
            <person name="Pomrenke H.G."/>
            <person name="Brambilla E."/>
            <person name="Klenk H.-P."/>
            <person name="Eisen J.A."/>
        </authorList>
    </citation>
    <scope>NUCLEOTIDE SEQUENCE [LARGE SCALE GENOMIC DNA]</scope>
    <source>
        <strain evidence="15">ATCC 51119 / DSM 12145 / JCM 21818 / LMG 10337 / NBRC 100064 / NCIMB 13643</strain>
    </source>
</reference>
<dbReference type="Gene3D" id="3.20.20.80">
    <property type="entry name" value="Glycosidases"/>
    <property type="match status" value="1"/>
</dbReference>
<dbReference type="InterPro" id="IPR006104">
    <property type="entry name" value="Glyco_hydro_2_N"/>
</dbReference>
<dbReference type="PANTHER" id="PTHR46323">
    <property type="entry name" value="BETA-GALACTOSIDASE"/>
    <property type="match status" value="1"/>
</dbReference>
<dbReference type="InterPro" id="IPR006102">
    <property type="entry name" value="Ig-like_GH2"/>
</dbReference>
<dbReference type="PANTHER" id="PTHR46323:SF2">
    <property type="entry name" value="BETA-GALACTOSIDASE"/>
    <property type="match status" value="1"/>
</dbReference>
<comment type="similarity">
    <text evidence="3 9">Belongs to the glycosyl hydrolase 2 family.</text>
</comment>
<dbReference type="SUPFAM" id="SSF51445">
    <property type="entry name" value="(Trans)glycosidases"/>
    <property type="match status" value="1"/>
</dbReference>
<gene>
    <name evidence="14" type="ordered locus">Pedsa_3713</name>
</gene>
<evidence type="ECO:0000256" key="3">
    <source>
        <dbReference type="ARBA" id="ARBA00007401"/>
    </source>
</evidence>
<dbReference type="InterPro" id="IPR014718">
    <property type="entry name" value="GH-type_carb-bd"/>
</dbReference>
<evidence type="ECO:0000256" key="7">
    <source>
        <dbReference type="ARBA" id="ARBA00022837"/>
    </source>
</evidence>
<dbReference type="InterPro" id="IPR036156">
    <property type="entry name" value="Beta-gal/glucu_dom_sf"/>
</dbReference>
<dbReference type="Proteomes" id="UP000000310">
    <property type="component" value="Chromosome"/>
</dbReference>
<evidence type="ECO:0000256" key="4">
    <source>
        <dbReference type="ARBA" id="ARBA00011245"/>
    </source>
</evidence>
<dbReference type="STRING" id="762903.Pedsa_3713"/>
<dbReference type="InterPro" id="IPR008979">
    <property type="entry name" value="Galactose-bd-like_sf"/>
</dbReference>
<dbReference type="OrthoDB" id="9801077at2"/>
<dbReference type="EMBL" id="CP002545">
    <property type="protein sequence ID" value="ADY54242.1"/>
    <property type="molecule type" value="Genomic_DNA"/>
</dbReference>
<dbReference type="PROSITE" id="PS00719">
    <property type="entry name" value="GLYCOSYL_HYDROL_F2_1"/>
    <property type="match status" value="1"/>
</dbReference>
<dbReference type="GO" id="GO:0004565">
    <property type="term" value="F:beta-galactosidase activity"/>
    <property type="evidence" value="ECO:0007669"/>
    <property type="project" value="UniProtKB-EC"/>
</dbReference>
<evidence type="ECO:0000256" key="6">
    <source>
        <dbReference type="ARBA" id="ARBA00022801"/>
    </source>
</evidence>
<dbReference type="HOGENOM" id="CLU_007798_0_0_10"/>
<feature type="domain" description="Glycoside hydrolase family 2 catalytic" evidence="12">
    <location>
        <begin position="299"/>
        <end position="518"/>
    </location>
</feature>
<dbReference type="GO" id="GO:0009341">
    <property type="term" value="C:beta-galactosidase complex"/>
    <property type="evidence" value="ECO:0007669"/>
    <property type="project" value="TreeGrafter"/>
</dbReference>
<dbReference type="eggNOG" id="COG3250">
    <property type="taxonomic scope" value="Bacteria"/>
</dbReference>
<proteinExistence type="inferred from homology"/>
<dbReference type="GO" id="GO:0030246">
    <property type="term" value="F:carbohydrate binding"/>
    <property type="evidence" value="ECO:0007669"/>
    <property type="project" value="InterPro"/>
</dbReference>
<keyword evidence="10" id="KW-0732">Signal</keyword>
<evidence type="ECO:0000313" key="15">
    <source>
        <dbReference type="Proteomes" id="UP000000310"/>
    </source>
</evidence>
<dbReference type="InterPro" id="IPR023230">
    <property type="entry name" value="Glyco_hydro_2_CS"/>
</dbReference>
<dbReference type="InterPro" id="IPR006101">
    <property type="entry name" value="Glyco_hydro_2"/>
</dbReference>
<evidence type="ECO:0000256" key="1">
    <source>
        <dbReference type="ARBA" id="ARBA00001412"/>
    </source>
</evidence>
<dbReference type="Pfam" id="PF02837">
    <property type="entry name" value="Glyco_hydro_2_N"/>
    <property type="match status" value="1"/>
</dbReference>
<dbReference type="SUPFAM" id="SSF49303">
    <property type="entry name" value="beta-Galactosidase/glucuronidase domain"/>
    <property type="match status" value="1"/>
</dbReference>
<dbReference type="Gene3D" id="2.60.120.260">
    <property type="entry name" value="Galactose-binding domain-like"/>
    <property type="match status" value="1"/>
</dbReference>
<dbReference type="InterPro" id="IPR050347">
    <property type="entry name" value="Bact_Beta-galactosidase"/>
</dbReference>
<reference evidence="14 15" key="1">
    <citation type="journal article" date="2011" name="Stand. Genomic Sci.">
        <title>Complete genome sequence of the gliding, heparinolytic Pedobacter saltans type strain (113).</title>
        <authorList>
            <person name="Liolios K."/>
            <person name="Sikorski J."/>
            <person name="Lu M."/>
            <person name="Nolan M."/>
            <person name="Lapidus A."/>
            <person name="Lucas S."/>
            <person name="Hammon N."/>
            <person name="Deshpande S."/>
            <person name="Cheng J.F."/>
            <person name="Tapia R."/>
            <person name="Han C."/>
            <person name="Goodwin L."/>
            <person name="Pitluck S."/>
            <person name="Huntemann M."/>
            <person name="Ivanova N."/>
            <person name="Pagani I."/>
            <person name="Mavromatis K."/>
            <person name="Ovchinikova G."/>
            <person name="Pati A."/>
            <person name="Chen A."/>
            <person name="Palaniappan K."/>
            <person name="Land M."/>
            <person name="Hauser L."/>
            <person name="Brambilla E.M."/>
            <person name="Kotsyurbenko O."/>
            <person name="Rohde M."/>
            <person name="Tindall B.J."/>
            <person name="Abt B."/>
            <person name="Goker M."/>
            <person name="Detter J.C."/>
            <person name="Woyke T."/>
            <person name="Bristow J."/>
            <person name="Eisen J.A."/>
            <person name="Markowitz V."/>
            <person name="Hugenholtz P."/>
            <person name="Klenk H.P."/>
            <person name="Kyrpides N.C."/>
        </authorList>
    </citation>
    <scope>NUCLEOTIDE SEQUENCE [LARGE SCALE GENOMIC DNA]</scope>
    <source>
        <strain evidence="15">ATCC 51119 / DSM 12145 / JCM 21818 / LMG 10337 / NBRC 100064 / NCIMB 13643</strain>
    </source>
</reference>
<protein>
    <recommendedName>
        <fullName evidence="5 9">Beta-galactosidase</fullName>
        <ecNumber evidence="5 9">3.2.1.23</ecNumber>
    </recommendedName>
    <alternativeName>
        <fullName evidence="9">Lactase</fullName>
    </alternativeName>
</protein>
<dbReference type="Gene3D" id="2.60.40.10">
    <property type="entry name" value="Immunoglobulins"/>
    <property type="match status" value="2"/>
</dbReference>
<feature type="signal peptide" evidence="10">
    <location>
        <begin position="1"/>
        <end position="23"/>
    </location>
</feature>
<evidence type="ECO:0000259" key="11">
    <source>
        <dbReference type="Pfam" id="PF00703"/>
    </source>
</evidence>
<dbReference type="InterPro" id="IPR006103">
    <property type="entry name" value="Glyco_hydro_2_cat"/>
</dbReference>
<dbReference type="GO" id="GO:0005990">
    <property type="term" value="P:lactose catabolic process"/>
    <property type="evidence" value="ECO:0007669"/>
    <property type="project" value="TreeGrafter"/>
</dbReference>
<dbReference type="InterPro" id="IPR017853">
    <property type="entry name" value="GH"/>
</dbReference>
<dbReference type="InterPro" id="IPR013783">
    <property type="entry name" value="Ig-like_fold"/>
</dbReference>
<accession>F0S5R8</accession>
<dbReference type="Pfam" id="PF00703">
    <property type="entry name" value="Glyco_hydro_2"/>
    <property type="match status" value="1"/>
</dbReference>
<feature type="domain" description="Glycosyl hydrolases family 2 sugar binding" evidence="13">
    <location>
        <begin position="60"/>
        <end position="196"/>
    </location>
</feature>
<comment type="cofactor">
    <cofactor evidence="2">
        <name>Ca(2+)</name>
        <dbReference type="ChEBI" id="CHEBI:29108"/>
    </cofactor>
</comment>
<dbReference type="SUPFAM" id="SSF74650">
    <property type="entry name" value="Galactose mutarotase-like"/>
    <property type="match status" value="1"/>
</dbReference>
<comment type="subunit">
    <text evidence="4">Monomer.</text>
</comment>
<feature type="domain" description="Glycoside hydrolase family 2 immunoglobulin-like beta-sandwich" evidence="11">
    <location>
        <begin position="225"/>
        <end position="297"/>
    </location>
</feature>
<dbReference type="Gene3D" id="2.70.98.10">
    <property type="match status" value="1"/>
</dbReference>
<evidence type="ECO:0000256" key="8">
    <source>
        <dbReference type="ARBA" id="ARBA00023295"/>
    </source>
</evidence>
<name>F0S5R8_PSESL</name>
<comment type="catalytic activity">
    <reaction evidence="1 9">
        <text>Hydrolysis of terminal non-reducing beta-D-galactose residues in beta-D-galactosides.</text>
        <dbReference type="EC" id="3.2.1.23"/>
    </reaction>
</comment>
<dbReference type="SUPFAM" id="SSF49785">
    <property type="entry name" value="Galactose-binding domain-like"/>
    <property type="match status" value="1"/>
</dbReference>
<dbReference type="PRINTS" id="PR00132">
    <property type="entry name" value="GLHYDRLASE2"/>
</dbReference>
<evidence type="ECO:0000259" key="12">
    <source>
        <dbReference type="Pfam" id="PF02836"/>
    </source>
</evidence>
<evidence type="ECO:0000256" key="2">
    <source>
        <dbReference type="ARBA" id="ARBA00001913"/>
    </source>
</evidence>
<dbReference type="EC" id="3.2.1.23" evidence="5 9"/>